<protein>
    <submittedName>
        <fullName evidence="1">Uncharacterized protein</fullName>
    </submittedName>
</protein>
<dbReference type="Proteomes" id="UP000577697">
    <property type="component" value="Unassembled WGS sequence"/>
</dbReference>
<evidence type="ECO:0000313" key="3">
    <source>
        <dbReference type="Proteomes" id="UP000075755"/>
    </source>
</evidence>
<dbReference type="EMBL" id="CP015005">
    <property type="protein sequence ID" value="AMS41182.1"/>
    <property type="molecule type" value="Genomic_DNA"/>
</dbReference>
<gene>
    <name evidence="1" type="ORF">AA2016_2254</name>
    <name evidence="2" type="ORF">FHS67_002154</name>
</gene>
<dbReference type="KEGG" id="aak:AA2016_2254"/>
<keyword evidence="4" id="KW-1185">Reference proteome</keyword>
<accession>A0AAC8YMQ2</accession>
<evidence type="ECO:0000313" key="4">
    <source>
        <dbReference type="Proteomes" id="UP000577697"/>
    </source>
</evidence>
<evidence type="ECO:0000313" key="2">
    <source>
        <dbReference type="EMBL" id="MBB3705835.1"/>
    </source>
</evidence>
<sequence>MSEKAKFRSEAELCATFISQLPEGWTAYPETAGFDILLSRDADGAQVGIEAKLVLNAKVIEQAVPHDNWWHADGEQPDFRAALVPWGCAGGLSGVCGLLGITVIQMASKELYQSWYEGSRRKMRPELPKVGMSTWEERDWRDWCPAKRCTLPDYIPDVTAGASAPVQLSDWKIRAIKLVVLLDRRGYVTRADFKHLQLDPGRWIYSGRWLVHGAVKGQFVRCNETPDFRTQHPVNFEQIAADFEKWSPVQIRADHLATPEHQERML</sequence>
<dbReference type="EMBL" id="JACICB010000007">
    <property type="protein sequence ID" value="MBB3705835.1"/>
    <property type="molecule type" value="Genomic_DNA"/>
</dbReference>
<dbReference type="RefSeq" id="WP_067958994.1">
    <property type="nucleotide sequence ID" value="NZ_CP015005.1"/>
</dbReference>
<name>A0AAC8YMQ2_AMIAI</name>
<organism evidence="1 3">
    <name type="scientific">Aminobacter aminovorans</name>
    <name type="common">Chelatobacter heintzii</name>
    <dbReference type="NCBI Taxonomy" id="83263"/>
    <lineage>
        <taxon>Bacteria</taxon>
        <taxon>Pseudomonadati</taxon>
        <taxon>Pseudomonadota</taxon>
        <taxon>Alphaproteobacteria</taxon>
        <taxon>Hyphomicrobiales</taxon>
        <taxon>Phyllobacteriaceae</taxon>
        <taxon>Aminobacter</taxon>
    </lineage>
</organism>
<proteinExistence type="predicted"/>
<reference evidence="2 4" key="2">
    <citation type="submission" date="2020-08" db="EMBL/GenBank/DDBJ databases">
        <title>Genomic Encyclopedia of Type Strains, Phase IV (KMG-IV): sequencing the most valuable type-strain genomes for metagenomic binning, comparative biology and taxonomic classification.</title>
        <authorList>
            <person name="Goeker M."/>
        </authorList>
    </citation>
    <scope>NUCLEOTIDE SEQUENCE [LARGE SCALE GENOMIC DNA]</scope>
    <source>
        <strain evidence="2 4">DSM 10368</strain>
    </source>
</reference>
<dbReference type="AlphaFoldDB" id="A0AAC8YMQ2"/>
<reference evidence="1 3" key="1">
    <citation type="submission" date="2016-03" db="EMBL/GenBank/DDBJ databases">
        <title>Complete genome of Aminobacter aminovorans KCTC 2477.</title>
        <authorList>
            <person name="Kim K.M."/>
        </authorList>
    </citation>
    <scope>NUCLEOTIDE SEQUENCE [LARGE SCALE GENOMIC DNA]</scope>
    <source>
        <strain evidence="1 3">KCTC 2477</strain>
    </source>
</reference>
<dbReference type="Proteomes" id="UP000075755">
    <property type="component" value="Chromosome"/>
</dbReference>
<evidence type="ECO:0000313" key="1">
    <source>
        <dbReference type="EMBL" id="AMS41182.1"/>
    </source>
</evidence>